<feature type="domain" description="Anti-sigma-28 factor FlgM C-terminal" evidence="8">
    <location>
        <begin position="32"/>
        <end position="84"/>
    </location>
</feature>
<sequence length="91" mass="9828">MKINGASLNKVVNLYSNSKKNNEKNAVKSSSDTIQISSLGKSLSTLGVDGSRENSPEKIESLRNQISQGTYKADSRLTAQKMIDVIKGRGV</sequence>
<name>A0ABW8TYE4_9CLOT</name>
<feature type="region of interest" description="Disordered" evidence="7">
    <location>
        <begin position="45"/>
        <end position="66"/>
    </location>
</feature>
<reference evidence="9 10" key="1">
    <citation type="submission" date="2024-11" db="EMBL/GenBank/DDBJ databases">
        <authorList>
            <person name="Heng Y.C."/>
            <person name="Lim A.C.H."/>
            <person name="Lee J.K.Y."/>
            <person name="Kittelmann S."/>
        </authorList>
    </citation>
    <scope>NUCLEOTIDE SEQUENCE [LARGE SCALE GENOMIC DNA]</scope>
    <source>
        <strain evidence="9 10">WILCCON 0202</strain>
    </source>
</reference>
<comment type="similarity">
    <text evidence="1">Belongs to the FlgM family.</text>
</comment>
<proteinExistence type="inferred from homology"/>
<keyword evidence="4" id="KW-1005">Bacterial flagellum biogenesis</keyword>
<evidence type="ECO:0000256" key="4">
    <source>
        <dbReference type="ARBA" id="ARBA00022795"/>
    </source>
</evidence>
<evidence type="ECO:0000256" key="5">
    <source>
        <dbReference type="ARBA" id="ARBA00023015"/>
    </source>
</evidence>
<evidence type="ECO:0000256" key="7">
    <source>
        <dbReference type="SAM" id="MobiDB-lite"/>
    </source>
</evidence>
<dbReference type="EMBL" id="JBJHZY010000004">
    <property type="protein sequence ID" value="MFL0269678.1"/>
    <property type="molecule type" value="Genomic_DNA"/>
</dbReference>
<accession>A0ABW8TYE4</accession>
<evidence type="ECO:0000256" key="1">
    <source>
        <dbReference type="ARBA" id="ARBA00005322"/>
    </source>
</evidence>
<protein>
    <recommendedName>
        <fullName evidence="2">Negative regulator of flagellin synthesis</fullName>
    </recommendedName>
</protein>
<evidence type="ECO:0000256" key="2">
    <source>
        <dbReference type="ARBA" id="ARBA00017823"/>
    </source>
</evidence>
<dbReference type="InterPro" id="IPR035890">
    <property type="entry name" value="Anti-sigma-28_factor_FlgM_sf"/>
</dbReference>
<keyword evidence="10" id="KW-1185">Reference proteome</keyword>
<dbReference type="SUPFAM" id="SSF101498">
    <property type="entry name" value="Anti-sigma factor FlgM"/>
    <property type="match status" value="1"/>
</dbReference>
<evidence type="ECO:0000256" key="6">
    <source>
        <dbReference type="ARBA" id="ARBA00023163"/>
    </source>
</evidence>
<dbReference type="RefSeq" id="WP_406766303.1">
    <property type="nucleotide sequence ID" value="NZ_JBJHZY010000004.1"/>
</dbReference>
<feature type="compositionally biased region" description="Basic and acidic residues" evidence="7">
    <location>
        <begin position="50"/>
        <end position="61"/>
    </location>
</feature>
<keyword evidence="5" id="KW-0805">Transcription regulation</keyword>
<organism evidence="9 10">
    <name type="scientific">Candidatus Clostridium radicumherbarum</name>
    <dbReference type="NCBI Taxonomy" id="3381662"/>
    <lineage>
        <taxon>Bacteria</taxon>
        <taxon>Bacillati</taxon>
        <taxon>Bacillota</taxon>
        <taxon>Clostridia</taxon>
        <taxon>Eubacteriales</taxon>
        <taxon>Clostridiaceae</taxon>
        <taxon>Clostridium</taxon>
    </lineage>
</organism>
<evidence type="ECO:0000256" key="3">
    <source>
        <dbReference type="ARBA" id="ARBA00022491"/>
    </source>
</evidence>
<keyword evidence="9" id="KW-0969">Cilium</keyword>
<dbReference type="InterPro" id="IPR007412">
    <property type="entry name" value="FlgM"/>
</dbReference>
<dbReference type="InterPro" id="IPR031316">
    <property type="entry name" value="FlgM_C"/>
</dbReference>
<dbReference type="Pfam" id="PF04316">
    <property type="entry name" value="FlgM"/>
    <property type="match status" value="1"/>
</dbReference>
<evidence type="ECO:0000313" key="10">
    <source>
        <dbReference type="Proteomes" id="UP001623661"/>
    </source>
</evidence>
<dbReference type="Proteomes" id="UP001623661">
    <property type="component" value="Unassembled WGS sequence"/>
</dbReference>
<dbReference type="NCBIfam" id="TIGR03824">
    <property type="entry name" value="FlgM_jcvi"/>
    <property type="match status" value="1"/>
</dbReference>
<keyword evidence="3" id="KW-0678">Repressor</keyword>
<evidence type="ECO:0000313" key="9">
    <source>
        <dbReference type="EMBL" id="MFL0269678.1"/>
    </source>
</evidence>
<keyword evidence="6" id="KW-0804">Transcription</keyword>
<keyword evidence="9" id="KW-0282">Flagellum</keyword>
<comment type="caution">
    <text evidence="9">The sequence shown here is derived from an EMBL/GenBank/DDBJ whole genome shotgun (WGS) entry which is preliminary data.</text>
</comment>
<keyword evidence="9" id="KW-0966">Cell projection</keyword>
<evidence type="ECO:0000259" key="8">
    <source>
        <dbReference type="Pfam" id="PF04316"/>
    </source>
</evidence>
<gene>
    <name evidence="9" type="primary">flgM</name>
    <name evidence="9" type="ORF">ACJDUH_16495</name>
</gene>